<organism evidence="9 10">
    <name type="scientific">Polarella glacialis</name>
    <name type="common">Dinoflagellate</name>
    <dbReference type="NCBI Taxonomy" id="89957"/>
    <lineage>
        <taxon>Eukaryota</taxon>
        <taxon>Sar</taxon>
        <taxon>Alveolata</taxon>
        <taxon>Dinophyceae</taxon>
        <taxon>Suessiales</taxon>
        <taxon>Suessiaceae</taxon>
        <taxon>Polarella</taxon>
    </lineage>
</organism>
<dbReference type="Pfam" id="PF00916">
    <property type="entry name" value="Sulfate_transp"/>
    <property type="match status" value="1"/>
</dbReference>
<feature type="transmembrane region" description="Helical" evidence="6">
    <location>
        <begin position="12"/>
        <end position="34"/>
    </location>
</feature>
<keyword evidence="2 6" id="KW-0812">Transmembrane</keyword>
<comment type="caution">
    <text evidence="9">The sequence shown here is derived from an EMBL/GenBank/DDBJ whole genome shotgun (WGS) entry which is preliminary data.</text>
</comment>
<dbReference type="InterPro" id="IPR002912">
    <property type="entry name" value="ACT_dom"/>
</dbReference>
<feature type="transmembrane region" description="Helical" evidence="6">
    <location>
        <begin position="112"/>
        <end position="134"/>
    </location>
</feature>
<evidence type="ECO:0000256" key="6">
    <source>
        <dbReference type="SAM" id="Phobius"/>
    </source>
</evidence>
<feature type="transmembrane region" description="Helical" evidence="6">
    <location>
        <begin position="344"/>
        <end position="361"/>
    </location>
</feature>
<feature type="transmembrane region" description="Helical" evidence="6">
    <location>
        <begin position="80"/>
        <end position="100"/>
    </location>
</feature>
<dbReference type="Pfam" id="PF01740">
    <property type="entry name" value="STAS"/>
    <property type="match status" value="1"/>
</dbReference>
<evidence type="ECO:0000313" key="10">
    <source>
        <dbReference type="Proteomes" id="UP000654075"/>
    </source>
</evidence>
<feature type="transmembrane region" description="Helical" evidence="6">
    <location>
        <begin position="154"/>
        <end position="176"/>
    </location>
</feature>
<dbReference type="InterPro" id="IPR001902">
    <property type="entry name" value="SLC26A/SulP_fam"/>
</dbReference>
<dbReference type="InterPro" id="IPR036513">
    <property type="entry name" value="STAS_dom_sf"/>
</dbReference>
<dbReference type="PROSITE" id="PS51671">
    <property type="entry name" value="ACT"/>
    <property type="match status" value="1"/>
</dbReference>
<feature type="coiled-coil region" evidence="5">
    <location>
        <begin position="691"/>
        <end position="718"/>
    </location>
</feature>
<reference evidence="9" key="1">
    <citation type="submission" date="2021-02" db="EMBL/GenBank/DDBJ databases">
        <authorList>
            <person name="Dougan E. K."/>
            <person name="Rhodes N."/>
            <person name="Thang M."/>
            <person name="Chan C."/>
        </authorList>
    </citation>
    <scope>NUCLEOTIDE SEQUENCE</scope>
</reference>
<dbReference type="Proteomes" id="UP000654075">
    <property type="component" value="Unassembled WGS sequence"/>
</dbReference>
<dbReference type="OrthoDB" id="288203at2759"/>
<evidence type="ECO:0000256" key="5">
    <source>
        <dbReference type="SAM" id="Coils"/>
    </source>
</evidence>
<evidence type="ECO:0000256" key="3">
    <source>
        <dbReference type="ARBA" id="ARBA00022989"/>
    </source>
</evidence>
<evidence type="ECO:0000313" key="9">
    <source>
        <dbReference type="EMBL" id="CAE8594657.1"/>
    </source>
</evidence>
<sequence>MAIPQSMSYASIAGLPYVNGMYSACVPTFVYAFFGQSRQLAVGPVAMVSLLVQAGLQGLLGPECDVPGMSQSQVCPDQYVALGCLCALMVGIMQAVGALLRLGFLVSFLGHPVISGFTSGAAIIIGLSQCKYMLGYDIPKSQFVYDTLGGIFSNIQKTSGMTLTLGLLWLAFLIICKKISGKYPRMRLLGPLGPLFSCLVGILLIWLSPELRDEYHVKYVGQIPSGIFPFSALEWKFADIPKIMPTALSATLIGYMESIAIGKNLASKHGYEIEAGQEMFALGVSNIVGAAFGCYPVTGSFSRSAVNNASGAMTQLSGLFTSIVMLATLMFLTPLFYFLPQFTLAAIVINSVIPLIAIGEAKKLYYLKKNDFLLWVVAFLGTLFLGVLMGIIVAVSLSLIIVIYESVRPQITILWRIPGTTIYRNMKQESNGTFIANVFIARIGSSLYFANASFVKDMLLAFVADLEYINDTEYIILEMTPVVSIDSTACHVIKDIVNDFRSRGIQTAFAMVGNRVDKTLRKADLKTFIGEQWFFHTVDEAVSYCRKHQYAKNAKLMRTAPGHSFMQKYPTIYGWRSASLPCFRCESGEIPLPFPKSSHPERRPLTPDLLTLWVRCQVLEFWVFTPRQMQFRYVFITLGTDVPMIMSEITAIFKRNQVTIVRAQIDPLNDDDGAKHIYFIKSIRTMSKLTALEMERVREELQAVLQKLKDNQQAKRAKENAGNGSMDAVQMIRNISTLSDP</sequence>
<dbReference type="InterPro" id="IPR002645">
    <property type="entry name" value="STAS_dom"/>
</dbReference>
<dbReference type="SUPFAM" id="SSF52091">
    <property type="entry name" value="SpoIIaa-like"/>
    <property type="match status" value="1"/>
</dbReference>
<feature type="transmembrane region" description="Helical" evidence="6">
    <location>
        <begin position="279"/>
        <end position="298"/>
    </location>
</feature>
<dbReference type="OMA" id="PALYWIP"/>
<name>A0A813E6W1_POLGL</name>
<dbReference type="CDD" id="cd07042">
    <property type="entry name" value="STAS_SulP_like_sulfate_transporter"/>
    <property type="match status" value="1"/>
</dbReference>
<feature type="transmembrane region" description="Helical" evidence="6">
    <location>
        <begin position="188"/>
        <end position="207"/>
    </location>
</feature>
<dbReference type="PANTHER" id="PTHR11814">
    <property type="entry name" value="SULFATE TRANSPORTER"/>
    <property type="match status" value="1"/>
</dbReference>
<dbReference type="GO" id="GO:0055085">
    <property type="term" value="P:transmembrane transport"/>
    <property type="evidence" value="ECO:0007669"/>
    <property type="project" value="InterPro"/>
</dbReference>
<proteinExistence type="predicted"/>
<feature type="transmembrane region" description="Helical" evidence="6">
    <location>
        <begin position="373"/>
        <end position="404"/>
    </location>
</feature>
<dbReference type="AlphaFoldDB" id="A0A813E6W1"/>
<dbReference type="InterPro" id="IPR011547">
    <property type="entry name" value="SLC26A/SulP_dom"/>
</dbReference>
<dbReference type="GO" id="GO:0016020">
    <property type="term" value="C:membrane"/>
    <property type="evidence" value="ECO:0007669"/>
    <property type="project" value="UniProtKB-SubCell"/>
</dbReference>
<feature type="transmembrane region" description="Helical" evidence="6">
    <location>
        <begin position="319"/>
        <end position="338"/>
    </location>
</feature>
<dbReference type="PROSITE" id="PS50801">
    <property type="entry name" value="STAS"/>
    <property type="match status" value="1"/>
</dbReference>
<keyword evidence="4 6" id="KW-0472">Membrane</keyword>
<evidence type="ECO:0000259" key="7">
    <source>
        <dbReference type="PROSITE" id="PS50801"/>
    </source>
</evidence>
<protein>
    <recommendedName>
        <fullName evidence="11">STAS domain-containing protein</fullName>
    </recommendedName>
</protein>
<feature type="domain" description="STAS" evidence="7">
    <location>
        <begin position="437"/>
        <end position="545"/>
    </location>
</feature>
<keyword evidence="10" id="KW-1185">Reference proteome</keyword>
<evidence type="ECO:0000259" key="8">
    <source>
        <dbReference type="PROSITE" id="PS51671"/>
    </source>
</evidence>
<evidence type="ECO:0000256" key="4">
    <source>
        <dbReference type="ARBA" id="ARBA00023136"/>
    </source>
</evidence>
<dbReference type="Gene3D" id="3.30.750.24">
    <property type="entry name" value="STAS domain"/>
    <property type="match status" value="1"/>
</dbReference>
<keyword evidence="3 6" id="KW-1133">Transmembrane helix</keyword>
<gene>
    <name evidence="9" type="ORF">PGLA1383_LOCUS13183</name>
</gene>
<dbReference type="EMBL" id="CAJNNV010007239">
    <property type="protein sequence ID" value="CAE8594657.1"/>
    <property type="molecule type" value="Genomic_DNA"/>
</dbReference>
<comment type="subcellular location">
    <subcellularLocation>
        <location evidence="1">Membrane</location>
        <topology evidence="1">Multi-pass membrane protein</topology>
    </subcellularLocation>
</comment>
<keyword evidence="5" id="KW-0175">Coiled coil</keyword>
<evidence type="ECO:0008006" key="11">
    <source>
        <dbReference type="Google" id="ProtNLM"/>
    </source>
</evidence>
<dbReference type="NCBIfam" id="TIGR00815">
    <property type="entry name" value="sulP"/>
    <property type="match status" value="1"/>
</dbReference>
<evidence type="ECO:0000256" key="2">
    <source>
        <dbReference type="ARBA" id="ARBA00022692"/>
    </source>
</evidence>
<feature type="domain" description="ACT" evidence="8">
    <location>
        <begin position="634"/>
        <end position="713"/>
    </location>
</feature>
<evidence type="ECO:0000256" key="1">
    <source>
        <dbReference type="ARBA" id="ARBA00004141"/>
    </source>
</evidence>
<accession>A0A813E6W1</accession>